<dbReference type="Proteomes" id="UP000003802">
    <property type="component" value="Segment"/>
</dbReference>
<accession>J7KDX6</accession>
<dbReference type="RefSeq" id="YP_007237694.1">
    <property type="nucleotide sequence ID" value="NC_019929.1"/>
</dbReference>
<protein>
    <submittedName>
        <fullName evidence="1">Uncharacterized protein</fullName>
    </submittedName>
</protein>
<reference evidence="1 2" key="1">
    <citation type="journal article" date="2012" name="J. Virol.">
        <title>Complete Genomic Sequence of Erwinia amylovora Phage PhiEaH2.</title>
        <authorList>
            <person name="Domotor D."/>
            <person name="Becsagh P."/>
            <person name="Rakhely G."/>
            <person name="Schneider G."/>
            <person name="Kovacs T."/>
        </authorList>
    </citation>
    <scope>NUCLEOTIDE SEQUENCE [LARGE SCALE GENOMIC DNA]</scope>
</reference>
<organism evidence="1 2">
    <name type="scientific">Erwinia phage phiEaH2</name>
    <dbReference type="NCBI Taxonomy" id="1029988"/>
    <lineage>
        <taxon>Viruses</taxon>
        <taxon>Duplodnaviria</taxon>
        <taxon>Heunggongvirae</taxon>
        <taxon>Uroviricota</taxon>
        <taxon>Caudoviricetes</taxon>
        <taxon>Chimalliviridae</taxon>
        <taxon>Erskinevirus</taxon>
        <taxon>Erskinevirus EaH2</taxon>
    </lineage>
</organism>
<sequence>MKLIMPAKTIKNFDYNAMMNVNSLRGIVQNAARRLEAEIVECDYEEFVKYSFVGEAYRIALYHALYADDISDVKNYLSRCVEVFQGEREEMAFVDGEFPDYVRAGFDKLLSNINKKLEANGVSGAYGNVSPSYYDKDAKQTLLH</sequence>
<dbReference type="GeneID" id="14297205"/>
<proteinExistence type="predicted"/>
<name>J7KDX6_9CAUD</name>
<evidence type="ECO:0000313" key="2">
    <source>
        <dbReference type="Proteomes" id="UP000003802"/>
    </source>
</evidence>
<dbReference type="KEGG" id="vg:14297205"/>
<dbReference type="EMBL" id="JX316028">
    <property type="protein sequence ID" value="AFQ96589.1"/>
    <property type="molecule type" value="Genomic_DNA"/>
</dbReference>
<keyword evidence="2" id="KW-1185">Reference proteome</keyword>
<evidence type="ECO:0000313" key="1">
    <source>
        <dbReference type="EMBL" id="AFQ96589.1"/>
    </source>
</evidence>